<organism evidence="1 2">
    <name type="scientific">Choanephora cucurbitarum</name>
    <dbReference type="NCBI Taxonomy" id="101091"/>
    <lineage>
        <taxon>Eukaryota</taxon>
        <taxon>Fungi</taxon>
        <taxon>Fungi incertae sedis</taxon>
        <taxon>Mucoromycota</taxon>
        <taxon>Mucoromycotina</taxon>
        <taxon>Mucoromycetes</taxon>
        <taxon>Mucorales</taxon>
        <taxon>Mucorineae</taxon>
        <taxon>Choanephoraceae</taxon>
        <taxon>Choanephoroideae</taxon>
        <taxon>Choanephora</taxon>
    </lineage>
</organism>
<accession>A0A1C7MTL6</accession>
<protein>
    <submittedName>
        <fullName evidence="1">Uncharacterized protein</fullName>
    </submittedName>
</protein>
<keyword evidence="2" id="KW-1185">Reference proteome</keyword>
<dbReference type="Gene3D" id="2.40.70.10">
    <property type="entry name" value="Acid Proteases"/>
    <property type="match status" value="1"/>
</dbReference>
<dbReference type="AlphaFoldDB" id="A0A1C7MTL6"/>
<reference evidence="1 2" key="1">
    <citation type="submission" date="2016-03" db="EMBL/GenBank/DDBJ databases">
        <title>Choanephora cucurbitarum.</title>
        <authorList>
            <person name="Min B."/>
            <person name="Park H."/>
            <person name="Park J.-H."/>
            <person name="Shin H.-D."/>
            <person name="Choi I.-G."/>
        </authorList>
    </citation>
    <scope>NUCLEOTIDE SEQUENCE [LARGE SCALE GENOMIC DNA]</scope>
    <source>
        <strain evidence="1 2">KUS-F28377</strain>
    </source>
</reference>
<feature type="non-terminal residue" evidence="1">
    <location>
        <position position="349"/>
    </location>
</feature>
<dbReference type="Pfam" id="PF13975">
    <property type="entry name" value="gag-asp_proteas"/>
    <property type="match status" value="1"/>
</dbReference>
<comment type="caution">
    <text evidence="1">The sequence shown here is derived from an EMBL/GenBank/DDBJ whole genome shotgun (WGS) entry which is preliminary data.</text>
</comment>
<dbReference type="CDD" id="cd00303">
    <property type="entry name" value="retropepsin_like"/>
    <property type="match status" value="1"/>
</dbReference>
<proteinExistence type="predicted"/>
<dbReference type="EMBL" id="LUGH01002578">
    <property type="protein sequence ID" value="OBZ80107.1"/>
    <property type="molecule type" value="Genomic_DNA"/>
</dbReference>
<dbReference type="InterPro" id="IPR021109">
    <property type="entry name" value="Peptidase_aspartic_dom_sf"/>
</dbReference>
<dbReference type="STRING" id="101091.A0A1C7MTL6"/>
<dbReference type="Proteomes" id="UP000093000">
    <property type="component" value="Unassembled WGS sequence"/>
</dbReference>
<dbReference type="OrthoDB" id="2246976at2759"/>
<dbReference type="SUPFAM" id="SSF50630">
    <property type="entry name" value="Acid proteases"/>
    <property type="match status" value="1"/>
</dbReference>
<dbReference type="InParanoid" id="A0A1C7MTL6"/>
<gene>
    <name evidence="1" type="ORF">A0J61_11844</name>
</gene>
<evidence type="ECO:0000313" key="2">
    <source>
        <dbReference type="Proteomes" id="UP000093000"/>
    </source>
</evidence>
<feature type="non-terminal residue" evidence="1">
    <location>
        <position position="1"/>
    </location>
</feature>
<name>A0A1C7MTL6_9FUNG</name>
<sequence>LEAAGTPIEKPLNYFSAEVNLVDTINESELKEIYGVKRGRDLGSTTAMDSSKRIASGVGVLGPSVPPVLSSAPVQVARNGVPVVEKKKRKKAAARRLPVPTRALNIWDALSRVNAGLTLLDWAAMDPNAAQDLVDGVRDLRLQRPKRRRRHLMTYPGVRGGGAPLVSTGVAPVVGGTGGVQGVGVKVVEQVDSDSDGYDSDYAAMYDSEEVDLDTQEEGDSTIEGLKLSEAESIYQYPYSLNRMKISSPLRGVIHINGHPVEAIFDTSTGASVISKSLVNSLGLTPNGDSLHLVSFNKTASDKSEIVMNVPINIGDKICPDHMCVSDGGKDDPLCLLGVPWIQAYGVEI</sequence>
<evidence type="ECO:0000313" key="1">
    <source>
        <dbReference type="EMBL" id="OBZ80107.1"/>
    </source>
</evidence>